<organism evidence="6 7">
    <name type="scientific">Anisodus tanguticus</name>
    <dbReference type="NCBI Taxonomy" id="243964"/>
    <lineage>
        <taxon>Eukaryota</taxon>
        <taxon>Viridiplantae</taxon>
        <taxon>Streptophyta</taxon>
        <taxon>Embryophyta</taxon>
        <taxon>Tracheophyta</taxon>
        <taxon>Spermatophyta</taxon>
        <taxon>Magnoliopsida</taxon>
        <taxon>eudicotyledons</taxon>
        <taxon>Gunneridae</taxon>
        <taxon>Pentapetalae</taxon>
        <taxon>asterids</taxon>
        <taxon>lamiids</taxon>
        <taxon>Solanales</taxon>
        <taxon>Solanaceae</taxon>
        <taxon>Solanoideae</taxon>
        <taxon>Hyoscyameae</taxon>
        <taxon>Anisodus</taxon>
    </lineage>
</organism>
<name>A0AAE1VHU5_9SOLA</name>
<dbReference type="Gene3D" id="3.40.50.720">
    <property type="entry name" value="NAD(P)-binding Rossmann-like Domain"/>
    <property type="match status" value="1"/>
</dbReference>
<evidence type="ECO:0000256" key="5">
    <source>
        <dbReference type="RuleBase" id="RU369024"/>
    </source>
</evidence>
<dbReference type="AlphaFoldDB" id="A0AAE1VHU5"/>
<evidence type="ECO:0000256" key="3">
    <source>
        <dbReference type="ARBA" id="ARBA00023002"/>
    </source>
</evidence>
<dbReference type="EMBL" id="JAVYJV010000008">
    <property type="protein sequence ID" value="KAK4364241.1"/>
    <property type="molecule type" value="Genomic_DNA"/>
</dbReference>
<dbReference type="PRINTS" id="PR00081">
    <property type="entry name" value="GDHRDH"/>
</dbReference>
<dbReference type="CDD" id="cd05324">
    <property type="entry name" value="carb_red_PTCR-like_SDR_c"/>
    <property type="match status" value="1"/>
</dbReference>
<dbReference type="InterPro" id="IPR045313">
    <property type="entry name" value="CBR1-like"/>
</dbReference>
<dbReference type="Pfam" id="PF13561">
    <property type="entry name" value="adh_short_C2"/>
    <property type="match status" value="1"/>
</dbReference>
<evidence type="ECO:0000313" key="7">
    <source>
        <dbReference type="Proteomes" id="UP001291623"/>
    </source>
</evidence>
<dbReference type="InterPro" id="IPR036291">
    <property type="entry name" value="NAD(P)-bd_dom_sf"/>
</dbReference>
<accession>A0AAE1VHU5</accession>
<evidence type="ECO:0000313" key="6">
    <source>
        <dbReference type="EMBL" id="KAK4364241.1"/>
    </source>
</evidence>
<dbReference type="GO" id="GO:0016020">
    <property type="term" value="C:membrane"/>
    <property type="evidence" value="ECO:0007669"/>
    <property type="project" value="TreeGrafter"/>
</dbReference>
<proteinExistence type="inferred from homology"/>
<gene>
    <name evidence="6" type="ORF">RND71_015599</name>
</gene>
<dbReference type="GO" id="GO:0016616">
    <property type="term" value="F:oxidoreductase activity, acting on the CH-OH group of donors, NAD or NADP as acceptor"/>
    <property type="evidence" value="ECO:0007669"/>
    <property type="project" value="InterPro"/>
</dbReference>
<protein>
    <recommendedName>
        <fullName evidence="5">Short-chain dehydrogenase/reductase</fullName>
        <ecNumber evidence="5">1.1.1.-</ecNumber>
    </recommendedName>
</protein>
<dbReference type="PRINTS" id="PR00080">
    <property type="entry name" value="SDRFAMILY"/>
</dbReference>
<dbReference type="Proteomes" id="UP001291623">
    <property type="component" value="Unassembled WGS sequence"/>
</dbReference>
<dbReference type="SUPFAM" id="SSF51735">
    <property type="entry name" value="NAD(P)-binding Rossmann-fold domains"/>
    <property type="match status" value="1"/>
</dbReference>
<reference evidence="6" key="1">
    <citation type="submission" date="2023-12" db="EMBL/GenBank/DDBJ databases">
        <title>Genome assembly of Anisodus tanguticus.</title>
        <authorList>
            <person name="Wang Y.-J."/>
        </authorList>
    </citation>
    <scope>NUCLEOTIDE SEQUENCE</scope>
    <source>
        <strain evidence="6">KB-2021</strain>
        <tissue evidence="6">Leaf</tissue>
    </source>
</reference>
<sequence length="334" mass="36968">MFKERVVEKKKRMAEESAINNHPTRKCAVVTGGNKGIGYEICRQLMEKGVMVVLTARDEKRGKEAVEKLLREECCYYHQMNLVVFHQLDVVNPQSVSSLVVFIKSKYGKLDILVNNAGINGLMVEGDVSVLPEMIEREAIRGFSNTTEEDEVPIKSTGKLMETYELAEECISTNYGGAKRMIDAFIPLLLLSPSPRVVNVSSLLGKIKLVSNEWAIKALSDGEGLTAEKVDEVVNEFLLGFKEGLLKEKGWPTDLAAYKVSKAAMNAYTRIVAQRYPSICVNCICPGFTKTDITCNTGPLTPEDAAEGPVRLALLPEDGPSGQFFYRKNVSITF</sequence>
<keyword evidence="7" id="KW-1185">Reference proteome</keyword>
<dbReference type="PANTHER" id="PTHR43490">
    <property type="entry name" value="(+)-NEOMENTHOL DEHYDROGENASE"/>
    <property type="match status" value="1"/>
</dbReference>
<dbReference type="EC" id="1.1.1.-" evidence="5"/>
<keyword evidence="2 5" id="KW-0521">NADP</keyword>
<dbReference type="Pfam" id="PF00106">
    <property type="entry name" value="adh_short"/>
    <property type="match status" value="1"/>
</dbReference>
<evidence type="ECO:0000256" key="2">
    <source>
        <dbReference type="ARBA" id="ARBA00022857"/>
    </source>
</evidence>
<evidence type="ECO:0000256" key="1">
    <source>
        <dbReference type="ARBA" id="ARBA00006484"/>
    </source>
</evidence>
<comment type="caution">
    <text evidence="6">The sequence shown here is derived from an EMBL/GenBank/DDBJ whole genome shotgun (WGS) entry which is preliminary data.</text>
</comment>
<comment type="similarity">
    <text evidence="1 4">Belongs to the short-chain dehydrogenases/reductases (SDR) family.</text>
</comment>
<evidence type="ECO:0000256" key="4">
    <source>
        <dbReference type="RuleBase" id="RU000363"/>
    </source>
</evidence>
<keyword evidence="3 5" id="KW-0560">Oxidoreductase</keyword>
<dbReference type="InterPro" id="IPR002347">
    <property type="entry name" value="SDR_fam"/>
</dbReference>
<dbReference type="PANTHER" id="PTHR43490:SF111">
    <property type="entry name" value="(+)-NEOMENTHOL DEHYDROGENASE-LIKE ISOFORM X1"/>
    <property type="match status" value="1"/>
</dbReference>